<sequence>MNEKKDTMKESNKPCNLSETQLYMQDKFECYDELPNDIKYVIAGFLPTTDFINLSKTAKSNSPFFSTNQHLKQVYEVRKFLHHVVRGNHEAVVMMLENNPYLILIRGQVKDLSGREFTNISGFEYCLWALDKHMWKKMLDCVPKTEEGERIKAVLRTHYQKIKEHGVTYTLHGVTKDHMPETTSRTENHFDFNSTIIKKLQEYINTVNHKKWVQGVGGAQRLLPVHVVREYFSDTPFYPVPTFENQPKSSKEFENWLTDMKQSRLCGKTKLGVNSAMYRGSARCGGHASRGTRAKSQVDLNAIMELYKVRTNDFLALEEDLKPCNLSENRYNH</sequence>
<accession>A0A0W1ANZ7</accession>
<reference evidence="1 2" key="1">
    <citation type="submission" date="2015-11" db="EMBL/GenBank/DDBJ databases">
        <title>Genomic analysis of 38 Legionella species identifies large and diverse effector repertoires.</title>
        <authorList>
            <person name="Burstein D."/>
            <person name="Amaro F."/>
            <person name="Zusman T."/>
            <person name="Lifshitz Z."/>
            <person name="Cohen O."/>
            <person name="Gilbert J.A."/>
            <person name="Pupko T."/>
            <person name="Shuman H.A."/>
            <person name="Segal G."/>
        </authorList>
    </citation>
    <scope>NUCLEOTIDE SEQUENCE [LARGE SCALE GENOMIC DNA]</scope>
    <source>
        <strain evidence="1 2">ATCC 51914</strain>
    </source>
</reference>
<proteinExistence type="predicted"/>
<evidence type="ECO:0000313" key="1">
    <source>
        <dbReference type="EMBL" id="KTD83062.1"/>
    </source>
</evidence>
<dbReference type="Proteomes" id="UP000054729">
    <property type="component" value="Unassembled WGS sequence"/>
</dbReference>
<keyword evidence="2" id="KW-1185">Reference proteome</keyword>
<evidence type="ECO:0000313" key="2">
    <source>
        <dbReference type="Proteomes" id="UP000054729"/>
    </source>
</evidence>
<organism evidence="1 2">
    <name type="scientific">Legionella waltersii</name>
    <dbReference type="NCBI Taxonomy" id="66969"/>
    <lineage>
        <taxon>Bacteria</taxon>
        <taxon>Pseudomonadati</taxon>
        <taxon>Pseudomonadota</taxon>
        <taxon>Gammaproteobacteria</taxon>
        <taxon>Legionellales</taxon>
        <taxon>Legionellaceae</taxon>
        <taxon>Legionella</taxon>
    </lineage>
</organism>
<dbReference type="OrthoDB" id="5652138at2"/>
<name>A0A0W1ANZ7_9GAMM</name>
<gene>
    <name evidence="1" type="ORF">Lwal_0050</name>
</gene>
<dbReference type="RefSeq" id="WP_083499993.1">
    <property type="nucleotide sequence ID" value="NZ_CAAAIQ010000029.1"/>
</dbReference>
<dbReference type="EMBL" id="LNZB01000002">
    <property type="protein sequence ID" value="KTD83062.1"/>
    <property type="molecule type" value="Genomic_DNA"/>
</dbReference>
<protein>
    <submittedName>
        <fullName evidence="1">Uncharacterized protein</fullName>
    </submittedName>
</protein>
<dbReference type="AlphaFoldDB" id="A0A0W1ANZ7"/>
<dbReference type="PATRIC" id="fig|66969.6.peg.55"/>
<comment type="caution">
    <text evidence="1">The sequence shown here is derived from an EMBL/GenBank/DDBJ whole genome shotgun (WGS) entry which is preliminary data.</text>
</comment>